<dbReference type="Pfam" id="PF10145">
    <property type="entry name" value="PhageMin_Tail"/>
    <property type="match status" value="1"/>
</dbReference>
<organism evidence="6 7">
    <name type="scientific">Lactobacillus phage P1</name>
    <dbReference type="NCBI Taxonomy" id="1846168"/>
    <lineage>
        <taxon>Viruses</taxon>
        <taxon>Duplodnaviria</taxon>
        <taxon>Heunggongvirae</taxon>
        <taxon>Uroviricota</taxon>
        <taxon>Caudoviricetes</taxon>
        <taxon>Tybeckvirinae</taxon>
        <taxon>Maenadvirus</taxon>
        <taxon>Maenadvirus P1</taxon>
    </lineage>
</organism>
<reference evidence="6 7" key="1">
    <citation type="journal article" date="2016" name="J. Dairy Sci.">
        <title>Characterization and adsorption of Lactobacillus virulent phage P1.</title>
        <authorList>
            <person name="Chen X."/>
            <person name="Xi Y."/>
            <person name="Zhang H."/>
            <person name="Wang Z."/>
            <person name="Fan M."/>
            <person name="Liu Y."/>
            <person name="Wu W."/>
        </authorList>
    </citation>
    <scope>NUCLEOTIDE SEQUENCE [LARGE SCALE GENOMIC DNA]</scope>
</reference>
<dbReference type="InterPro" id="IPR041219">
    <property type="entry name" value="Phage_lysozyme2"/>
</dbReference>
<evidence type="ECO:0000256" key="2">
    <source>
        <dbReference type="ARBA" id="ARBA00022612"/>
    </source>
</evidence>
<sequence>MKQAAYGSLTYNVNINDTKAQSSLRTLKGAIRSTGHEWRSNASAMQAAGDSASALEAKITGLNKEIELQSDYNKRLADALKHANAQTDKEKLAVMRWTNELTRSNAALKRRQSELASARAAEIRFSTGIDKAKTSHKAYTSAIEANEKALLAEGKEEQASAKHKQLLAAKTSALKDELGREEKAFKALKSSASSSNVDINKQSAVVSKAREAYARAREEQRKYSTGLHKMEQYSKSTAEISQSLASRLRAEGKGYSAMAVELKSLISSRKGLMAQYKAEASELALVKKRSGETSAAYSTQAKKVNELGAKIGATESKIRSLNKRVGLSGTAINSFSDKIGGMQKKYSGVATAMSAVSRGTGYATLGLAAVTKQGVSMATSLQSSFVKTKNLIVKSNTEGTGEINRNLAKMKSNAQSYSKEYGLTQQKIADGYQDLIKRGYSSAQALGSMKTLVKGAIATGDDFNDVTAVSTQTLESFGLRAKSTAQMAKNTSKVVNEMAYAADMTATDFQSLGKGMEYVGNTAHQAGFSISETASAMGILSNNGLESDKAGTGLRKTINSLVSPTDNATGALKKLGLSTSSFTDKNGKMKSMSEIFGILNRHMKGLSGHDRTDVFHAIFGTTGQQAGGILTDNYKSLGKLNDEVARSAKNDYIGGLSAKNMETAQNQFNKFKVTFQALEIEFANVLLPYLTKGAKALTGLMDKFDKLSPSAKKAAGATLLLVPAISAVTGVIAAFIRNSGTIATVISKLFSTSKVKTASSSKSAIAAINEQTAAVKALSAAWGEAGRAAGAEAEEAGAGVGGGSKGKAGKTASEVESVGTREEYKAAKKSGSKTSILKRMAKGQTTTEDAEAISSRVGKIGTTGSKLGKIARGTGSVLKRVPWLQTGLAAMNLIGINKKNAGQKVGSTAGQLGGTIGGGAIGTGLGGLIGGGLGTFFGPAGTVAGAKIGSTVGGLAGSLFGGSKGQDWGGQLGKKIQKSLKNFKMPKMSTVTKSIGDWFGGIGKWISKLKLPSINFGKMFKGFKLPNIGKMFKNFKLPKISGIGKWFSGLFKGLKMPSLSSLGKSIGSAFSKMFSGLGKTGIGKSISKMLAGVGKTMSGWAKGIGKFFAPAVKAIQTPFKKIGKWFKTSPVGKSIVTIGKDIAGVVKGIGKFIAALGAIAGKLAAIGLVKLFKGIGKALGGMGKIFSKVGKTIGRWAKGVRKTIDNMVKPIQKTMGKIGKGISKAWSGALKTVTKFVKNMYHTATKWIGKLVSPLAKTWHSISKTAEKWWKNISGTVGRWVHNLYKTATKWIGRLLSPVAKAWKSISKTAGRWWKSISNAIGSWAHKIYKNVTKWFRNLLSPVARAWKNVSKTIGGWIKGIWKNISKFGNNMASFFKKLPGRISGALKGAWHGIWNAMAGIVNNGVIHPVVKGWNAVAGAINGVEKKIGVGKSFRLSTASYGSAKLSTYANGTPGGPALVNDAKSKYWREAYKLPDGRMGMFPNKRNIIVNLPKGTEIAKGEDARMVQPYLEHTGGKIPAFASATGWLDGIGSAIGGAVHGVGNWFSGVETKASKLIDNLGKMIKSPAKYLSAMIASPLNALAKGGGIAAKAVGMTGDIVVNSLTSWFKKMLKAGQDEQLVGNVKLGGSVASRARALAKAFKQGYPASNNGGIAGILGNWIQESNLNPSAVNSSDHGTGLGQWTFTRETGLRNWLRKHGYAWNSAAGQIGYALNEPGANGMLKAVLRMTNPTAAAQKFFATWESGGNMDASGGARLSNASAVYRYIKGMENGGLVDKAQMINIAEHNKPEMVVSLTNKDAAIRQLKQSISYLESGNTATNVNTQNTSSADSQAIEQIATAIQQTNALLQAILSSSNTPNVAVLASQSVVDSVNNARLAKDRYNKMLN</sequence>
<name>A0A1S5RCP6_9CAUD</name>
<proteinExistence type="predicted"/>
<evidence type="ECO:0000256" key="3">
    <source>
        <dbReference type="SAM" id="MobiDB-lite"/>
    </source>
</evidence>
<protein>
    <submittedName>
        <fullName evidence="6">Tape measure protein</fullName>
    </submittedName>
</protein>
<accession>A0A1S5RCP6</accession>
<feature type="region of interest" description="Disordered" evidence="3">
    <location>
        <begin position="795"/>
        <end position="814"/>
    </location>
</feature>
<dbReference type="Proteomes" id="UP000222183">
    <property type="component" value="Segment"/>
</dbReference>
<keyword evidence="7" id="KW-1185">Reference proteome</keyword>
<dbReference type="GO" id="GO:0098003">
    <property type="term" value="P:viral tail assembly"/>
    <property type="evidence" value="ECO:0007669"/>
    <property type="project" value="UniProtKB-KW"/>
</dbReference>
<evidence type="ECO:0000259" key="5">
    <source>
        <dbReference type="Pfam" id="PF18013"/>
    </source>
</evidence>
<dbReference type="Pfam" id="PF18013">
    <property type="entry name" value="Phage_lysozyme2"/>
    <property type="match status" value="1"/>
</dbReference>
<feature type="domain" description="Phage tail tape measure protein" evidence="4">
    <location>
        <begin position="413"/>
        <end position="620"/>
    </location>
</feature>
<dbReference type="Gene3D" id="1.10.530.10">
    <property type="match status" value="1"/>
</dbReference>
<keyword evidence="1" id="KW-1245">Viral tail assembly</keyword>
<keyword evidence="2" id="KW-1188">Viral release from host cell</keyword>
<evidence type="ECO:0000313" key="6">
    <source>
        <dbReference type="EMBL" id="ANO57944.1"/>
    </source>
</evidence>
<evidence type="ECO:0000256" key="1">
    <source>
        <dbReference type="ARBA" id="ARBA00022465"/>
    </source>
</evidence>
<dbReference type="InterPro" id="IPR010090">
    <property type="entry name" value="Phage_tape_meas"/>
</dbReference>
<feature type="domain" description="Phage tail lysozyme" evidence="5">
    <location>
        <begin position="1651"/>
        <end position="1765"/>
    </location>
</feature>
<dbReference type="NCBIfam" id="TIGR01760">
    <property type="entry name" value="tape_meas_TP901"/>
    <property type="match status" value="1"/>
</dbReference>
<dbReference type="PANTHER" id="PTHR37813">
    <property type="entry name" value="FELS-2 PROPHAGE PROTEIN"/>
    <property type="match status" value="1"/>
</dbReference>
<dbReference type="EMBL" id="KX223815">
    <property type="protein sequence ID" value="ANO57944.1"/>
    <property type="molecule type" value="Genomic_DNA"/>
</dbReference>
<dbReference type="PANTHER" id="PTHR37813:SF1">
    <property type="entry name" value="FELS-2 PROPHAGE PROTEIN"/>
    <property type="match status" value="1"/>
</dbReference>
<evidence type="ECO:0000259" key="4">
    <source>
        <dbReference type="Pfam" id="PF10145"/>
    </source>
</evidence>
<evidence type="ECO:0000313" key="7">
    <source>
        <dbReference type="Proteomes" id="UP000222183"/>
    </source>
</evidence>
<gene>
    <name evidence="6" type="ORF">LVP1_g015</name>
</gene>